<dbReference type="Proteomes" id="UP000249723">
    <property type="component" value="Unassembled WGS sequence"/>
</dbReference>
<reference evidence="3" key="1">
    <citation type="submission" date="2016-10" db="EMBL/GenBank/DDBJ databases">
        <authorList>
            <person name="Jeantristanb JTB J.-T."/>
            <person name="Ricardo R."/>
        </authorList>
    </citation>
    <scope>NUCLEOTIDE SEQUENCE [LARGE SCALE GENOMIC DNA]</scope>
</reference>
<gene>
    <name evidence="2" type="ORF">BZ3500_MVSOF-1268-A1-R1_CHR2-3G05318</name>
</gene>
<keyword evidence="3" id="KW-1185">Reference proteome</keyword>
<dbReference type="AlphaFoldDB" id="A0A2X0M162"/>
<proteinExistence type="predicted"/>
<accession>A0A2X0M162</accession>
<dbReference type="Pfam" id="PF19445">
    <property type="entry name" value="eIF3h_C"/>
    <property type="match status" value="1"/>
</dbReference>
<dbReference type="Gene3D" id="3.40.140.10">
    <property type="entry name" value="Cytidine Deaminase, domain 2"/>
    <property type="match status" value="1"/>
</dbReference>
<dbReference type="EMBL" id="FMWP01000011">
    <property type="protein sequence ID" value="SCZ87850.1"/>
    <property type="molecule type" value="Genomic_DNA"/>
</dbReference>
<dbReference type="OrthoDB" id="10265695at2759"/>
<protein>
    <submittedName>
        <fullName evidence="2">BZ3500_MvSof-1268-A1-R1_Chr2-3g05318 protein</fullName>
    </submittedName>
</protein>
<feature type="domain" description="eIF3h C-terminal" evidence="1">
    <location>
        <begin position="221"/>
        <end position="420"/>
    </location>
</feature>
<sequence length="433" mass="44551">MAPKRLADIAAPAPEVVAEPVAEVKKESAKQRARIDKGLAETRVESVTVDGLTLMKIIKHAREAHQVIPAPQGTSNATVTFSPAVGQLLGIDSEGSLRVSNAFALPAGALGGSSSDSEGENRGLKAASKYSAAVLSRMIDLNADGSIVGFYTSTNNGQTLAISGFVEALIGAQMSGGGVGSGLGKATPVGRAAATKTNLVPGQGAKNGKGIALVYDVASAAQGHVGLKAYRLSAAFVEAYRAGKFDTQSLIDHKLVPSNILEEVPVTVHSSSLLTAFLSTLVTPSSSSTSGASQSSSVPLDPLSTYSQLSLPTSSTSSNPSPLTTPLTALLSALETHQAHLSTLSFQSRQLGRDRARLESNPAVVRRRIENEQRAKEGLPPLALLPEELALQEPSRLETMCALNAVQGAAKALNQATGTGLVRSYGAKAGTVG</sequence>
<dbReference type="STRING" id="289078.A0A2X0M162"/>
<organism evidence="2 3">
    <name type="scientific">Microbotryum saponariae</name>
    <dbReference type="NCBI Taxonomy" id="289078"/>
    <lineage>
        <taxon>Eukaryota</taxon>
        <taxon>Fungi</taxon>
        <taxon>Dikarya</taxon>
        <taxon>Basidiomycota</taxon>
        <taxon>Pucciniomycotina</taxon>
        <taxon>Microbotryomycetes</taxon>
        <taxon>Microbotryales</taxon>
        <taxon>Microbotryaceae</taxon>
        <taxon>Microbotryum</taxon>
    </lineage>
</organism>
<name>A0A2X0M162_9BASI</name>
<evidence type="ECO:0000313" key="3">
    <source>
        <dbReference type="Proteomes" id="UP000249723"/>
    </source>
</evidence>
<evidence type="ECO:0000313" key="2">
    <source>
        <dbReference type="EMBL" id="SCZ87850.1"/>
    </source>
</evidence>
<evidence type="ECO:0000259" key="1">
    <source>
        <dbReference type="Pfam" id="PF19445"/>
    </source>
</evidence>
<dbReference type="InterPro" id="IPR045810">
    <property type="entry name" value="eIF3h_C"/>
</dbReference>